<evidence type="ECO:0000313" key="2">
    <source>
        <dbReference type="Proteomes" id="UP000008637"/>
    </source>
</evidence>
<protein>
    <submittedName>
        <fullName evidence="1">Uncharacterized protein</fullName>
    </submittedName>
</protein>
<gene>
    <name evidence="1" type="ordered locus">HF1_01870</name>
</gene>
<keyword evidence="2" id="KW-1185">Reference proteome</keyword>
<evidence type="ECO:0000313" key="1">
    <source>
        <dbReference type="EMBL" id="CBY92195.1"/>
    </source>
</evidence>
<dbReference type="Proteomes" id="UP000008637">
    <property type="component" value="Chromosome"/>
</dbReference>
<dbReference type="KEGG" id="mha:HF1_01870"/>
<dbReference type="HOGENOM" id="CLU_2047090_0_0_14"/>
<dbReference type="AlphaFoldDB" id="E8ZKM9"/>
<reference evidence="1 2" key="1">
    <citation type="journal article" date="2011" name="J. Bacteriol.">
        <title>Complete genome sequence of Mycoplasma haemofelis, a hemotropic mycoplasma.</title>
        <authorList>
            <person name="Barker E.N."/>
            <person name="Helps C.R."/>
            <person name="Peters I.R."/>
            <person name="Darby A.C."/>
            <person name="Radford A.D."/>
            <person name="Tasker S."/>
        </authorList>
    </citation>
    <scope>NUCLEOTIDE SEQUENCE [LARGE SCALE GENOMIC DNA]</scope>
    <source>
        <strain evidence="1 2">Langford 1</strain>
    </source>
</reference>
<name>E8ZKM9_MYCHL</name>
<organism evidence="1 2">
    <name type="scientific">Mycoplasma haemofelis (strain Langford 1)</name>
    <name type="common">Haemobartonella felis</name>
    <dbReference type="NCBI Taxonomy" id="941640"/>
    <lineage>
        <taxon>Bacteria</taxon>
        <taxon>Bacillati</taxon>
        <taxon>Mycoplasmatota</taxon>
        <taxon>Mollicutes</taxon>
        <taxon>Mycoplasmataceae</taxon>
        <taxon>Mycoplasma</taxon>
    </lineage>
</organism>
<dbReference type="EMBL" id="FR773153">
    <property type="protein sequence ID" value="CBY92195.1"/>
    <property type="molecule type" value="Genomic_DNA"/>
</dbReference>
<sequence>MWCDKNSKTSHKLKGEFDSFREWCTKDNLAHHIRITTSLNKVPLALGDAKWDENKNNYNSSATDQNQITDSKGVAIAKAALQDIQTLQAWCFTNAKGLYISDTDKSFVAYKEWCTKSTNT</sequence>
<accession>E8ZKM9</accession>
<proteinExistence type="predicted"/>